<keyword evidence="8" id="KW-1185">Reference proteome</keyword>
<dbReference type="InterPro" id="IPR039425">
    <property type="entry name" value="RNA_pol_sigma-70-like"/>
</dbReference>
<dbReference type="Pfam" id="PF08281">
    <property type="entry name" value="Sigma70_r4_2"/>
    <property type="match status" value="1"/>
</dbReference>
<keyword evidence="3" id="KW-0731">Sigma factor</keyword>
<dbReference type="SUPFAM" id="SSF88946">
    <property type="entry name" value="Sigma2 domain of RNA polymerase sigma factors"/>
    <property type="match status" value="1"/>
</dbReference>
<evidence type="ECO:0000256" key="1">
    <source>
        <dbReference type="ARBA" id="ARBA00010641"/>
    </source>
</evidence>
<dbReference type="RefSeq" id="WP_235015926.1">
    <property type="nucleotide sequence ID" value="NZ_FUZZ01000001.1"/>
</dbReference>
<comment type="similarity">
    <text evidence="1">Belongs to the sigma-70 factor family. ECF subfamily.</text>
</comment>
<dbReference type="Pfam" id="PF04542">
    <property type="entry name" value="Sigma70_r2"/>
    <property type="match status" value="1"/>
</dbReference>
<dbReference type="SUPFAM" id="SSF88659">
    <property type="entry name" value="Sigma3 and sigma4 domains of RNA polymerase sigma factors"/>
    <property type="match status" value="1"/>
</dbReference>
<protein>
    <submittedName>
        <fullName evidence="7">RNA polymerase sigma-70 factor, ECF subfamily</fullName>
    </submittedName>
</protein>
<feature type="domain" description="RNA polymerase sigma factor 70 region 4 type 2" evidence="6">
    <location>
        <begin position="125"/>
        <end position="173"/>
    </location>
</feature>
<keyword evidence="2" id="KW-0805">Transcription regulation</keyword>
<gene>
    <name evidence="7" type="ORF">SAMN05660461_1010</name>
</gene>
<dbReference type="InterPro" id="IPR014327">
    <property type="entry name" value="RNA_pol_sigma70_bacteroid"/>
</dbReference>
<keyword evidence="4" id="KW-0804">Transcription</keyword>
<dbReference type="STRING" id="393003.SAMN05660461_1010"/>
<accession>A0A1T5NBI8</accession>
<dbReference type="InterPro" id="IPR013324">
    <property type="entry name" value="RNA_pol_sigma_r3/r4-like"/>
</dbReference>
<dbReference type="PANTHER" id="PTHR43133">
    <property type="entry name" value="RNA POLYMERASE ECF-TYPE SIGMA FACTO"/>
    <property type="match status" value="1"/>
</dbReference>
<dbReference type="CDD" id="cd06171">
    <property type="entry name" value="Sigma70_r4"/>
    <property type="match status" value="1"/>
</dbReference>
<evidence type="ECO:0000313" key="8">
    <source>
        <dbReference type="Proteomes" id="UP000190166"/>
    </source>
</evidence>
<dbReference type="InterPro" id="IPR013249">
    <property type="entry name" value="RNA_pol_sigma70_r4_t2"/>
</dbReference>
<evidence type="ECO:0000256" key="2">
    <source>
        <dbReference type="ARBA" id="ARBA00023015"/>
    </source>
</evidence>
<dbReference type="AlphaFoldDB" id="A0A1T5NBI8"/>
<organism evidence="7 8">
    <name type="scientific">Chitinophaga ginsengisegetis</name>
    <dbReference type="NCBI Taxonomy" id="393003"/>
    <lineage>
        <taxon>Bacteria</taxon>
        <taxon>Pseudomonadati</taxon>
        <taxon>Bacteroidota</taxon>
        <taxon>Chitinophagia</taxon>
        <taxon>Chitinophagales</taxon>
        <taxon>Chitinophagaceae</taxon>
        <taxon>Chitinophaga</taxon>
    </lineage>
</organism>
<dbReference type="GO" id="GO:0003677">
    <property type="term" value="F:DNA binding"/>
    <property type="evidence" value="ECO:0007669"/>
    <property type="project" value="InterPro"/>
</dbReference>
<evidence type="ECO:0000313" key="7">
    <source>
        <dbReference type="EMBL" id="SKC97806.1"/>
    </source>
</evidence>
<dbReference type="GO" id="GO:0006352">
    <property type="term" value="P:DNA-templated transcription initiation"/>
    <property type="evidence" value="ECO:0007669"/>
    <property type="project" value="InterPro"/>
</dbReference>
<proteinExistence type="inferred from homology"/>
<dbReference type="PANTHER" id="PTHR43133:SF46">
    <property type="entry name" value="RNA POLYMERASE SIGMA-70 FACTOR ECF SUBFAMILY"/>
    <property type="match status" value="1"/>
</dbReference>
<evidence type="ECO:0000256" key="4">
    <source>
        <dbReference type="ARBA" id="ARBA00023163"/>
    </source>
</evidence>
<dbReference type="Proteomes" id="UP000190166">
    <property type="component" value="Unassembled WGS sequence"/>
</dbReference>
<dbReference type="Gene3D" id="1.10.10.10">
    <property type="entry name" value="Winged helix-like DNA-binding domain superfamily/Winged helix DNA-binding domain"/>
    <property type="match status" value="1"/>
</dbReference>
<dbReference type="NCBIfam" id="TIGR02937">
    <property type="entry name" value="sigma70-ECF"/>
    <property type="match status" value="1"/>
</dbReference>
<dbReference type="GO" id="GO:0016987">
    <property type="term" value="F:sigma factor activity"/>
    <property type="evidence" value="ECO:0007669"/>
    <property type="project" value="UniProtKB-KW"/>
</dbReference>
<dbReference type="NCBIfam" id="TIGR02985">
    <property type="entry name" value="Sig70_bacteroi1"/>
    <property type="match status" value="1"/>
</dbReference>
<dbReference type="EMBL" id="FUZZ01000001">
    <property type="protein sequence ID" value="SKC97806.1"/>
    <property type="molecule type" value="Genomic_DNA"/>
</dbReference>
<evidence type="ECO:0000256" key="3">
    <source>
        <dbReference type="ARBA" id="ARBA00023082"/>
    </source>
</evidence>
<feature type="domain" description="RNA polymerase sigma-70 region 2" evidence="5">
    <location>
        <begin position="26"/>
        <end position="90"/>
    </location>
</feature>
<dbReference type="InterPro" id="IPR007627">
    <property type="entry name" value="RNA_pol_sigma70_r2"/>
</dbReference>
<dbReference type="Gene3D" id="1.10.1740.10">
    <property type="match status" value="1"/>
</dbReference>
<dbReference type="InterPro" id="IPR036388">
    <property type="entry name" value="WH-like_DNA-bd_sf"/>
</dbReference>
<evidence type="ECO:0000259" key="5">
    <source>
        <dbReference type="Pfam" id="PF04542"/>
    </source>
</evidence>
<dbReference type="InterPro" id="IPR013325">
    <property type="entry name" value="RNA_pol_sigma_r2"/>
</dbReference>
<sequence length="195" mass="22858">MYLQKDSEKELLRQVAAGSHQAFEQLFLEYKDRVYHVAGLYSKDDTIAEEIVQEVFLTVWKKRESLEELDDFRSWLFILSRNQVIKYLEKWANNKALEHAWGSQAGPTQPITEIAQHQEQLLLVLNEALLSLPQQQRMVFSLAKQEKLSYEAIADRLGISVLTVKTHMQRARQGIRSYLKQRGDLFIILFILMNY</sequence>
<dbReference type="InterPro" id="IPR014284">
    <property type="entry name" value="RNA_pol_sigma-70_dom"/>
</dbReference>
<reference evidence="7 8" key="1">
    <citation type="submission" date="2017-02" db="EMBL/GenBank/DDBJ databases">
        <authorList>
            <person name="Peterson S.W."/>
        </authorList>
    </citation>
    <scope>NUCLEOTIDE SEQUENCE [LARGE SCALE GENOMIC DNA]</scope>
    <source>
        <strain evidence="7 8">DSM 18108</strain>
    </source>
</reference>
<evidence type="ECO:0000259" key="6">
    <source>
        <dbReference type="Pfam" id="PF08281"/>
    </source>
</evidence>
<name>A0A1T5NBI8_9BACT</name>